<evidence type="ECO:0000313" key="2">
    <source>
        <dbReference type="EMBL" id="KAH9312264.1"/>
    </source>
</evidence>
<evidence type="ECO:0000256" key="1">
    <source>
        <dbReference type="SAM" id="MobiDB-lite"/>
    </source>
</evidence>
<evidence type="ECO:0000313" key="3">
    <source>
        <dbReference type="Proteomes" id="UP000824469"/>
    </source>
</evidence>
<organism evidence="2 3">
    <name type="scientific">Taxus chinensis</name>
    <name type="common">Chinese yew</name>
    <name type="synonym">Taxus wallichiana var. chinensis</name>
    <dbReference type="NCBI Taxonomy" id="29808"/>
    <lineage>
        <taxon>Eukaryota</taxon>
        <taxon>Viridiplantae</taxon>
        <taxon>Streptophyta</taxon>
        <taxon>Embryophyta</taxon>
        <taxon>Tracheophyta</taxon>
        <taxon>Spermatophyta</taxon>
        <taxon>Pinopsida</taxon>
        <taxon>Pinidae</taxon>
        <taxon>Conifers II</taxon>
        <taxon>Cupressales</taxon>
        <taxon>Taxaceae</taxon>
        <taxon>Taxus</taxon>
    </lineage>
</organism>
<reference evidence="2 3" key="1">
    <citation type="journal article" date="2021" name="Nat. Plants">
        <title>The Taxus genome provides insights into paclitaxel biosynthesis.</title>
        <authorList>
            <person name="Xiong X."/>
            <person name="Gou J."/>
            <person name="Liao Q."/>
            <person name="Li Y."/>
            <person name="Zhou Q."/>
            <person name="Bi G."/>
            <person name="Li C."/>
            <person name="Du R."/>
            <person name="Wang X."/>
            <person name="Sun T."/>
            <person name="Guo L."/>
            <person name="Liang H."/>
            <person name="Lu P."/>
            <person name="Wu Y."/>
            <person name="Zhang Z."/>
            <person name="Ro D.K."/>
            <person name="Shang Y."/>
            <person name="Huang S."/>
            <person name="Yan J."/>
        </authorList>
    </citation>
    <scope>NUCLEOTIDE SEQUENCE [LARGE SCALE GENOMIC DNA]</scope>
    <source>
        <strain evidence="2">Ta-2019</strain>
    </source>
</reference>
<protein>
    <submittedName>
        <fullName evidence="2">Uncharacterized protein</fullName>
    </submittedName>
</protein>
<keyword evidence="3" id="KW-1185">Reference proteome</keyword>
<dbReference type="EMBL" id="JAHRHJ020000006">
    <property type="protein sequence ID" value="KAH9312264.1"/>
    <property type="molecule type" value="Genomic_DNA"/>
</dbReference>
<comment type="caution">
    <text evidence="2">The sequence shown here is derived from an EMBL/GenBank/DDBJ whole genome shotgun (WGS) entry which is preliminary data.</text>
</comment>
<feature type="region of interest" description="Disordered" evidence="1">
    <location>
        <begin position="1"/>
        <end position="34"/>
    </location>
</feature>
<name>A0AA38FXH4_TAXCH</name>
<dbReference type="AlphaFoldDB" id="A0AA38FXH4"/>
<gene>
    <name evidence="2" type="ORF">KI387_027299</name>
</gene>
<sequence length="67" mass="7067">SDDSEVPNPTGSPKETVEEEKEMSSSEPPNNIDSFLKEALDAPSTSLLEVTVVNTLSAMGSLCLGKL</sequence>
<dbReference type="Proteomes" id="UP000824469">
    <property type="component" value="Unassembled WGS sequence"/>
</dbReference>
<feature type="non-terminal residue" evidence="2">
    <location>
        <position position="1"/>
    </location>
</feature>
<accession>A0AA38FXH4</accession>
<proteinExistence type="predicted"/>
<feature type="non-terminal residue" evidence="2">
    <location>
        <position position="67"/>
    </location>
</feature>